<evidence type="ECO:0000313" key="3">
    <source>
        <dbReference type="Proteomes" id="UP000324800"/>
    </source>
</evidence>
<proteinExistence type="predicted"/>
<gene>
    <name evidence="2" type="ORF">EZS28_031137</name>
</gene>
<sequence>MNDVAHAIHGVYRDDEYDYERMLEEQVQDENNEQIGNEEEVNLLGKQKRKREDQKDGSDEDEQEIDIMGENESNGKDEQILESDKYLKRSRNDEESSSDSDE</sequence>
<feature type="compositionally biased region" description="Basic and acidic residues" evidence="1">
    <location>
        <begin position="73"/>
        <end position="94"/>
    </location>
</feature>
<dbReference type="AlphaFoldDB" id="A0A5J4USF3"/>
<reference evidence="2 3" key="1">
    <citation type="submission" date="2019-03" db="EMBL/GenBank/DDBJ databases">
        <title>Single cell metagenomics reveals metabolic interactions within the superorganism composed of flagellate Streblomastix strix and complex community of Bacteroidetes bacteria on its surface.</title>
        <authorList>
            <person name="Treitli S.C."/>
            <person name="Kolisko M."/>
            <person name="Husnik F."/>
            <person name="Keeling P."/>
            <person name="Hampl V."/>
        </authorList>
    </citation>
    <scope>NUCLEOTIDE SEQUENCE [LARGE SCALE GENOMIC DNA]</scope>
    <source>
        <strain evidence="2">ST1C</strain>
    </source>
</reference>
<evidence type="ECO:0000256" key="1">
    <source>
        <dbReference type="SAM" id="MobiDB-lite"/>
    </source>
</evidence>
<protein>
    <submittedName>
        <fullName evidence="2">Uncharacterized protein</fullName>
    </submittedName>
</protein>
<dbReference type="EMBL" id="SNRW01012838">
    <property type="protein sequence ID" value="KAA6373337.1"/>
    <property type="molecule type" value="Genomic_DNA"/>
</dbReference>
<dbReference type="Proteomes" id="UP000324800">
    <property type="component" value="Unassembled WGS sequence"/>
</dbReference>
<organism evidence="2 3">
    <name type="scientific">Streblomastix strix</name>
    <dbReference type="NCBI Taxonomy" id="222440"/>
    <lineage>
        <taxon>Eukaryota</taxon>
        <taxon>Metamonada</taxon>
        <taxon>Preaxostyla</taxon>
        <taxon>Oxymonadida</taxon>
        <taxon>Streblomastigidae</taxon>
        <taxon>Streblomastix</taxon>
    </lineage>
</organism>
<feature type="compositionally biased region" description="Acidic residues" evidence="1">
    <location>
        <begin position="58"/>
        <end position="69"/>
    </location>
</feature>
<feature type="region of interest" description="Disordered" evidence="1">
    <location>
        <begin position="28"/>
        <end position="102"/>
    </location>
</feature>
<comment type="caution">
    <text evidence="2">The sequence shown here is derived from an EMBL/GenBank/DDBJ whole genome shotgun (WGS) entry which is preliminary data.</text>
</comment>
<accession>A0A5J4USF3</accession>
<feature type="compositionally biased region" description="Acidic residues" evidence="1">
    <location>
        <begin position="28"/>
        <end position="41"/>
    </location>
</feature>
<name>A0A5J4USF3_9EUKA</name>
<evidence type="ECO:0000313" key="2">
    <source>
        <dbReference type="EMBL" id="KAA6373337.1"/>
    </source>
</evidence>